<evidence type="ECO:0000256" key="1">
    <source>
        <dbReference type="ARBA" id="ARBA00022491"/>
    </source>
</evidence>
<dbReference type="Pfam" id="PF00440">
    <property type="entry name" value="TetR_N"/>
    <property type="match status" value="1"/>
</dbReference>
<feature type="domain" description="HTH tetR-type" evidence="4">
    <location>
        <begin position="6"/>
        <end position="66"/>
    </location>
</feature>
<organism evidence="5 6">
    <name type="scientific">Lederbergia citrea</name>
    <dbReference type="NCBI Taxonomy" id="2833581"/>
    <lineage>
        <taxon>Bacteria</taxon>
        <taxon>Bacillati</taxon>
        <taxon>Bacillota</taxon>
        <taxon>Bacilli</taxon>
        <taxon>Bacillales</taxon>
        <taxon>Bacillaceae</taxon>
        <taxon>Lederbergia</taxon>
    </lineage>
</organism>
<comment type="caution">
    <text evidence="5">The sequence shown here is derived from an EMBL/GenBank/DDBJ whole genome shotgun (WGS) entry which is preliminary data.</text>
</comment>
<protein>
    <submittedName>
        <fullName evidence="5">Forespore capture DNA-binding protein RefZ</fullName>
    </submittedName>
</protein>
<keyword evidence="1" id="KW-0678">Repressor</keyword>
<gene>
    <name evidence="5" type="primary">refZ</name>
    <name evidence="5" type="ORF">KHA91_08300</name>
</gene>
<sequence>MTLHGETTKESIIAAAVDLFNSKGFQGTTIREIAGNAKVNPANISYYFQGKRGLLEACFVRFFEPYLQCLEEEAAKLEHDHALLCLTRAIKRVLHFQSSNDSLARLVWREVSIDTQISREIMSSYLMKERYYFKVMIHSVLKESRTAFPVSMAVIQLKGMLMMPYLNSQYVREVWGLTPKEPYFVEKYNGTIRSWLESSLGTQVSAFKSDQIAFSI</sequence>
<dbReference type="InterPro" id="IPR023772">
    <property type="entry name" value="DNA-bd_HTH_TetR-type_CS"/>
</dbReference>
<dbReference type="NCBIfam" id="NF037937">
    <property type="entry name" value="septum_RefZ"/>
    <property type="match status" value="1"/>
</dbReference>
<evidence type="ECO:0000256" key="2">
    <source>
        <dbReference type="ARBA" id="ARBA00023125"/>
    </source>
</evidence>
<dbReference type="Gene3D" id="1.10.357.10">
    <property type="entry name" value="Tetracycline Repressor, domain 2"/>
    <property type="match status" value="1"/>
</dbReference>
<evidence type="ECO:0000259" key="4">
    <source>
        <dbReference type="PROSITE" id="PS50977"/>
    </source>
</evidence>
<keyword evidence="6" id="KW-1185">Reference proteome</keyword>
<dbReference type="Proteomes" id="UP000676456">
    <property type="component" value="Unassembled WGS sequence"/>
</dbReference>
<dbReference type="PRINTS" id="PR00455">
    <property type="entry name" value="HTHTETR"/>
</dbReference>
<dbReference type="RefSeq" id="WP_213097684.1">
    <property type="nucleotide sequence ID" value="NZ_JAGYPH010000001.1"/>
</dbReference>
<dbReference type="EMBL" id="JAGYPN010000001">
    <property type="protein sequence ID" value="MBS4222761.1"/>
    <property type="molecule type" value="Genomic_DNA"/>
</dbReference>
<dbReference type="PANTHER" id="PTHR43479">
    <property type="entry name" value="ACREF/ENVCD OPERON REPRESSOR-RELATED"/>
    <property type="match status" value="1"/>
</dbReference>
<dbReference type="PROSITE" id="PS50977">
    <property type="entry name" value="HTH_TETR_2"/>
    <property type="match status" value="1"/>
</dbReference>
<name>A0A942UPN7_9BACI</name>
<accession>A0A942UPN7</accession>
<dbReference type="GO" id="GO:0003677">
    <property type="term" value="F:DNA binding"/>
    <property type="evidence" value="ECO:0007669"/>
    <property type="project" value="UniProtKB-UniRule"/>
</dbReference>
<dbReference type="InterPro" id="IPR009057">
    <property type="entry name" value="Homeodomain-like_sf"/>
</dbReference>
<dbReference type="InterPro" id="IPR001647">
    <property type="entry name" value="HTH_TetR"/>
</dbReference>
<dbReference type="SUPFAM" id="SSF46689">
    <property type="entry name" value="Homeodomain-like"/>
    <property type="match status" value="1"/>
</dbReference>
<dbReference type="InterPro" id="IPR050624">
    <property type="entry name" value="HTH-type_Tx_Regulator"/>
</dbReference>
<evidence type="ECO:0000313" key="5">
    <source>
        <dbReference type="EMBL" id="MBS4222761.1"/>
    </source>
</evidence>
<evidence type="ECO:0000256" key="3">
    <source>
        <dbReference type="PROSITE-ProRule" id="PRU00335"/>
    </source>
</evidence>
<feature type="DNA-binding region" description="H-T-H motif" evidence="3">
    <location>
        <begin position="29"/>
        <end position="48"/>
    </location>
</feature>
<keyword evidence="2 3" id="KW-0238">DNA-binding</keyword>
<dbReference type="AlphaFoldDB" id="A0A942UPN7"/>
<proteinExistence type="predicted"/>
<dbReference type="PROSITE" id="PS01081">
    <property type="entry name" value="HTH_TETR_1"/>
    <property type="match status" value="1"/>
</dbReference>
<dbReference type="PANTHER" id="PTHR43479:SF11">
    <property type="entry name" value="ACREF_ENVCD OPERON REPRESSOR-RELATED"/>
    <property type="match status" value="1"/>
</dbReference>
<reference evidence="5 6" key="1">
    <citation type="submission" date="2021-05" db="EMBL/GenBank/DDBJ databases">
        <title>Novel Bacillus species.</title>
        <authorList>
            <person name="Liu G."/>
        </authorList>
    </citation>
    <scope>NUCLEOTIDE SEQUENCE [LARGE SCALE GENOMIC DNA]</scope>
    <source>
        <strain evidence="5 6">FJAT-49682</strain>
    </source>
</reference>
<evidence type="ECO:0000313" key="6">
    <source>
        <dbReference type="Proteomes" id="UP000676456"/>
    </source>
</evidence>